<evidence type="ECO:0000313" key="3">
    <source>
        <dbReference type="EMBL" id="MPN40711.1"/>
    </source>
</evidence>
<proteinExistence type="predicted"/>
<gene>
    <name evidence="3" type="primary">spmA_14</name>
    <name evidence="3" type="ORF">SDC9_188250</name>
</gene>
<evidence type="ECO:0000256" key="1">
    <source>
        <dbReference type="SAM" id="Phobius"/>
    </source>
</evidence>
<dbReference type="AlphaFoldDB" id="A0A645HNU0"/>
<dbReference type="Pfam" id="PF07670">
    <property type="entry name" value="Gate"/>
    <property type="match status" value="1"/>
</dbReference>
<evidence type="ECO:0000259" key="2">
    <source>
        <dbReference type="Pfam" id="PF07670"/>
    </source>
</evidence>
<feature type="transmembrane region" description="Helical" evidence="1">
    <location>
        <begin position="158"/>
        <end position="179"/>
    </location>
</feature>
<organism evidence="3">
    <name type="scientific">bioreactor metagenome</name>
    <dbReference type="NCBI Taxonomy" id="1076179"/>
    <lineage>
        <taxon>unclassified sequences</taxon>
        <taxon>metagenomes</taxon>
        <taxon>ecological metagenomes</taxon>
    </lineage>
</organism>
<keyword evidence="1" id="KW-0472">Membrane</keyword>
<name>A0A645HNU0_9ZZZZ</name>
<protein>
    <submittedName>
        <fullName evidence="3">Spore maturation protein A</fullName>
    </submittedName>
</protein>
<comment type="caution">
    <text evidence="3">The sequence shown here is derived from an EMBL/GenBank/DDBJ whole genome shotgun (WGS) entry which is preliminary data.</text>
</comment>
<reference evidence="3" key="1">
    <citation type="submission" date="2019-08" db="EMBL/GenBank/DDBJ databases">
        <authorList>
            <person name="Kucharzyk K."/>
            <person name="Murdoch R.W."/>
            <person name="Higgins S."/>
            <person name="Loffler F."/>
        </authorList>
    </citation>
    <scope>NUCLEOTIDE SEQUENCE</scope>
</reference>
<keyword evidence="1" id="KW-1133">Transmembrane helix</keyword>
<accession>A0A645HNU0</accession>
<dbReference type="EMBL" id="VSSQ01097298">
    <property type="protein sequence ID" value="MPN40711.1"/>
    <property type="molecule type" value="Genomic_DNA"/>
</dbReference>
<keyword evidence="1" id="KW-0812">Transmembrane</keyword>
<feature type="domain" description="Nucleoside transporter/FeoB GTPase Gate" evidence="2">
    <location>
        <begin position="35"/>
        <end position="144"/>
    </location>
</feature>
<sequence length="184" mass="19539">MMVVFSFFCAVAKGNMGLLSQGILDGGQSAVELCIKLTGMLCLWSGIMNIAEKAGLTQKISKVLSPFYKLVFKNTSNASAMHAVSMNITANILGLGNAATPLGLEAMRRMQEDNKSPLSATDDMVSFVVMNSAALRIIPTTVATLRASYGSANPMGTILATWAASFLSLFVGLLLARVLRRAVK</sequence>
<dbReference type="InterPro" id="IPR011642">
    <property type="entry name" value="Gate_dom"/>
</dbReference>